<dbReference type="EMBL" id="UYSL01020245">
    <property type="protein sequence ID" value="VDL73632.1"/>
    <property type="molecule type" value="Genomic_DNA"/>
</dbReference>
<evidence type="ECO:0000256" key="3">
    <source>
        <dbReference type="ARBA" id="ARBA00023004"/>
    </source>
</evidence>
<gene>
    <name evidence="7" type="ORF">NBR_LOCUS10043</name>
</gene>
<evidence type="ECO:0000256" key="2">
    <source>
        <dbReference type="ARBA" id="ARBA00022723"/>
    </source>
</evidence>
<reference evidence="9" key="1">
    <citation type="submission" date="2017-02" db="UniProtKB">
        <authorList>
            <consortium name="WormBaseParasite"/>
        </authorList>
    </citation>
    <scope>IDENTIFICATION</scope>
</reference>
<keyword evidence="4" id="KW-0560">Oxidoreductase</keyword>
<dbReference type="InterPro" id="IPR036396">
    <property type="entry name" value="Cyt_P450_sf"/>
</dbReference>
<comment type="cofactor">
    <cofactor evidence="5">
        <name>heme</name>
        <dbReference type="ChEBI" id="CHEBI:30413"/>
    </cofactor>
</comment>
<dbReference type="InterPro" id="IPR001128">
    <property type="entry name" value="Cyt_P450"/>
</dbReference>
<dbReference type="GO" id="GO:0005737">
    <property type="term" value="C:cytoplasm"/>
    <property type="evidence" value="ECO:0007669"/>
    <property type="project" value="TreeGrafter"/>
</dbReference>
<keyword evidence="3 5" id="KW-0408">Iron</keyword>
<accession>A0A0N4Y2S6</accession>
<dbReference type="Proteomes" id="UP000271162">
    <property type="component" value="Unassembled WGS sequence"/>
</dbReference>
<dbReference type="GO" id="GO:0006082">
    <property type="term" value="P:organic acid metabolic process"/>
    <property type="evidence" value="ECO:0007669"/>
    <property type="project" value="TreeGrafter"/>
</dbReference>
<evidence type="ECO:0000313" key="8">
    <source>
        <dbReference type="Proteomes" id="UP000271162"/>
    </source>
</evidence>
<evidence type="ECO:0000256" key="6">
    <source>
        <dbReference type="SAM" id="Phobius"/>
    </source>
</evidence>
<evidence type="ECO:0000256" key="1">
    <source>
        <dbReference type="ARBA" id="ARBA00010617"/>
    </source>
</evidence>
<feature type="binding site" description="axial binding residue" evidence="5">
    <location>
        <position position="807"/>
    </location>
    <ligand>
        <name>heme</name>
        <dbReference type="ChEBI" id="CHEBI:30413"/>
    </ligand>
    <ligandPart>
        <name>Fe</name>
        <dbReference type="ChEBI" id="CHEBI:18248"/>
    </ligandPart>
</feature>
<dbReference type="WBParaSite" id="NBR_0001004201-mRNA-1">
    <property type="protein sequence ID" value="NBR_0001004201-mRNA-1"/>
    <property type="gene ID" value="NBR_0001004201"/>
</dbReference>
<keyword evidence="8" id="KW-1185">Reference proteome</keyword>
<dbReference type="SUPFAM" id="SSF48264">
    <property type="entry name" value="Cytochrome P450"/>
    <property type="match status" value="2"/>
</dbReference>
<dbReference type="GO" id="GO:0005506">
    <property type="term" value="F:iron ion binding"/>
    <property type="evidence" value="ECO:0007669"/>
    <property type="project" value="InterPro"/>
</dbReference>
<dbReference type="PANTHER" id="PTHR24300:SF375">
    <property type="entry name" value="CYTOCHROME P450 FAMILY"/>
    <property type="match status" value="1"/>
</dbReference>
<dbReference type="STRING" id="27835.A0A0N4Y2S6"/>
<name>A0A0N4Y2S6_NIPBR</name>
<dbReference type="CDD" id="cd20617">
    <property type="entry name" value="CYP1_2-like"/>
    <property type="match status" value="1"/>
</dbReference>
<dbReference type="InterPro" id="IPR050182">
    <property type="entry name" value="Cytochrome_P450_fam2"/>
</dbReference>
<organism evidence="9">
    <name type="scientific">Nippostrongylus brasiliensis</name>
    <name type="common">Rat hookworm</name>
    <dbReference type="NCBI Taxonomy" id="27835"/>
    <lineage>
        <taxon>Eukaryota</taxon>
        <taxon>Metazoa</taxon>
        <taxon>Ecdysozoa</taxon>
        <taxon>Nematoda</taxon>
        <taxon>Chromadorea</taxon>
        <taxon>Rhabditida</taxon>
        <taxon>Rhabditina</taxon>
        <taxon>Rhabditomorpha</taxon>
        <taxon>Strongyloidea</taxon>
        <taxon>Heligmosomidae</taxon>
        <taxon>Nippostrongylus</taxon>
    </lineage>
</organism>
<evidence type="ECO:0000313" key="7">
    <source>
        <dbReference type="EMBL" id="VDL73632.1"/>
    </source>
</evidence>
<dbReference type="PROSITE" id="PS00086">
    <property type="entry name" value="CYTOCHROME_P450"/>
    <property type="match status" value="1"/>
</dbReference>
<protein>
    <submittedName>
        <fullName evidence="9">Cytochrome P450</fullName>
    </submittedName>
</protein>
<dbReference type="PRINTS" id="PR00385">
    <property type="entry name" value="P450"/>
</dbReference>
<dbReference type="Pfam" id="PF00067">
    <property type="entry name" value="p450"/>
    <property type="match status" value="3"/>
</dbReference>
<sequence>MIFWAVLLIIIAYSFLRLWNTRRSLPPGPLPIPYIGNMHQLAWKMMVEKKELTEAMRDFVKEYGDVHTFWFGPEATIQICSYDAASEALIKNGSSFVNRALPFLFEYSRELERQMGGSELSIDPSETFELLVGNIINRLMFTDRFEKGDEERFFTLKRKIDNLFEDFEVYDFLINKWTVHLPFIRQRAKKLLKPQNDLLDFLQNQVDQRKKDIAEGRHVLEGEGLDFVDAFLAEIEKQRKLGTTSSFDEQFLRETLLDLWTAGQETTATTMTWAFAYLILNPDVMSKVVSELRQVTHSNRPLSLSDRAATSYYNAVLTEIHRCASIFPMNLARMTQQPTVVGAHLIPAGIPINVQVSLAMSDEKLFEDYQKVIGNMLLRYHIAPDPLHMPSMGAKAVMSVVRKPKPFKMMIVALVFIIIVVFLLAQVLVIRNTLPPGPFPLPIIGNSHQLLYKMWIQKKDFVEIVREYIKEYGSVHTFWFGPIPLVQLCDYATAHEAMVQKGGMFVNRELAHIFELTREGKGILGSNDYHWLEQRRFALHTLRNFGFGRNIIEQRIMLEFDHTCEEIDNRLKGLKELSLNPASIFDLLVANIITRILFTNRFEKADEAQFLKLKSKVDVEKEIAEGTHVLDGEGNDFVDAYLIQMVKDKRAGLLTTFDKETLSITLLDLWTAGQATTTITLVWAFAFLLNYPEVQSRVEEELRKVTNGSRPLSLMDKTKTPYFNATLHEIHRCAAIFPVNLWRTTEEDTAVGKYLLRKGTAVAAQMSLIMTEEEFFPDPSRFDPDRYFETEKLDKHVIPFGLGKRACPGESLARAELYLIIGNFLLCYRTSFDPDHMPVLRSRTVKDLVRVPPPYNIVLSHQ</sequence>
<keyword evidence="4" id="KW-0503">Monooxygenase</keyword>
<dbReference type="OMA" id="FANRPXT"/>
<feature type="transmembrane region" description="Helical" evidence="6">
    <location>
        <begin position="409"/>
        <end position="430"/>
    </location>
</feature>
<dbReference type="AlphaFoldDB" id="A0A0N4Y2S6"/>
<dbReference type="InterPro" id="IPR002401">
    <property type="entry name" value="Cyt_P450_E_grp-I"/>
</dbReference>
<dbReference type="GO" id="GO:0016712">
    <property type="term" value="F:oxidoreductase activity, acting on paired donors, with incorporation or reduction of molecular oxygen, reduced flavin or flavoprotein as one donor, and incorporation of one atom of oxygen"/>
    <property type="evidence" value="ECO:0007669"/>
    <property type="project" value="TreeGrafter"/>
</dbReference>
<dbReference type="PRINTS" id="PR00463">
    <property type="entry name" value="EP450I"/>
</dbReference>
<keyword evidence="6" id="KW-0472">Membrane</keyword>
<dbReference type="Gene3D" id="1.10.630.10">
    <property type="entry name" value="Cytochrome P450"/>
    <property type="match status" value="3"/>
</dbReference>
<keyword evidence="2 5" id="KW-0479">Metal-binding</keyword>
<keyword evidence="6" id="KW-0812">Transmembrane</keyword>
<reference evidence="7 8" key="2">
    <citation type="submission" date="2018-11" db="EMBL/GenBank/DDBJ databases">
        <authorList>
            <consortium name="Pathogen Informatics"/>
        </authorList>
    </citation>
    <scope>NUCLEOTIDE SEQUENCE [LARGE SCALE GENOMIC DNA]</scope>
</reference>
<dbReference type="GO" id="GO:0006805">
    <property type="term" value="P:xenobiotic metabolic process"/>
    <property type="evidence" value="ECO:0007669"/>
    <property type="project" value="TreeGrafter"/>
</dbReference>
<evidence type="ECO:0000256" key="4">
    <source>
        <dbReference type="ARBA" id="ARBA00023033"/>
    </source>
</evidence>
<dbReference type="InterPro" id="IPR017972">
    <property type="entry name" value="Cyt_P450_CS"/>
</dbReference>
<evidence type="ECO:0000256" key="5">
    <source>
        <dbReference type="PIRSR" id="PIRSR602401-1"/>
    </source>
</evidence>
<dbReference type="PANTHER" id="PTHR24300">
    <property type="entry name" value="CYTOCHROME P450 508A4-RELATED"/>
    <property type="match status" value="1"/>
</dbReference>
<evidence type="ECO:0000313" key="9">
    <source>
        <dbReference type="WBParaSite" id="NBR_0001004201-mRNA-1"/>
    </source>
</evidence>
<proteinExistence type="inferred from homology"/>
<dbReference type="GO" id="GO:0020037">
    <property type="term" value="F:heme binding"/>
    <property type="evidence" value="ECO:0007669"/>
    <property type="project" value="InterPro"/>
</dbReference>
<keyword evidence="6" id="KW-1133">Transmembrane helix</keyword>
<keyword evidence="5" id="KW-0349">Heme</keyword>
<comment type="similarity">
    <text evidence="1">Belongs to the cytochrome P450 family.</text>
</comment>